<reference evidence="1 2" key="1">
    <citation type="journal article" date="2019" name="Syst. Appl. Microbiol.">
        <title>Microvirga tunisiensis sp. nov., a root nodule symbiotic bacterium isolated from Lupinus micranthus and L. luteus grown in Northern Tunisia.</title>
        <authorList>
            <person name="Msaddak A."/>
            <person name="Rejili M."/>
            <person name="Duran D."/>
            <person name="Mars M."/>
            <person name="Palacios J.M."/>
            <person name="Ruiz-Argueso T."/>
            <person name="Rey L."/>
            <person name="Imperial J."/>
        </authorList>
    </citation>
    <scope>NUCLEOTIDE SEQUENCE [LARGE SCALE GENOMIC DNA]</scope>
    <source>
        <strain evidence="1 2">Lmie10</strain>
    </source>
</reference>
<proteinExistence type="predicted"/>
<keyword evidence="2" id="KW-1185">Reference proteome</keyword>
<dbReference type="EMBL" id="VOSK01000038">
    <property type="protein sequence ID" value="MPR26052.1"/>
    <property type="molecule type" value="Genomic_DNA"/>
</dbReference>
<name>A0A5N7MG69_9HYPH</name>
<comment type="caution">
    <text evidence="1">The sequence shown here is derived from an EMBL/GenBank/DDBJ whole genome shotgun (WGS) entry which is preliminary data.</text>
</comment>
<evidence type="ECO:0000313" key="2">
    <source>
        <dbReference type="Proteomes" id="UP000403266"/>
    </source>
</evidence>
<dbReference type="RefSeq" id="WP_152712001.1">
    <property type="nucleotide sequence ID" value="NZ_VOSJ01000006.1"/>
</dbReference>
<gene>
    <name evidence="1" type="ORF">FS320_12645</name>
</gene>
<organism evidence="1 2">
    <name type="scientific">Microvirga tunisiensis</name>
    <dbReference type="NCBI Taxonomy" id="2108360"/>
    <lineage>
        <taxon>Bacteria</taxon>
        <taxon>Pseudomonadati</taxon>
        <taxon>Pseudomonadota</taxon>
        <taxon>Alphaproteobacteria</taxon>
        <taxon>Hyphomicrobiales</taxon>
        <taxon>Methylobacteriaceae</taxon>
        <taxon>Microvirga</taxon>
    </lineage>
</organism>
<evidence type="ECO:0000313" key="1">
    <source>
        <dbReference type="EMBL" id="MPR26052.1"/>
    </source>
</evidence>
<dbReference type="AlphaFoldDB" id="A0A5N7MG69"/>
<dbReference type="Proteomes" id="UP000403266">
    <property type="component" value="Unassembled WGS sequence"/>
</dbReference>
<protein>
    <submittedName>
        <fullName evidence="1">Uncharacterized protein</fullName>
    </submittedName>
</protein>
<sequence length="134" mass="14979">MTSVQCSVERMVLRLGIDLKEWAASDPMPQRFLAEAVKMATDDAGCDTFTFDYVMRRIGELAALSERAERRGYDETHAWHYSDDIRNKRPGPSNPYGIETQPVAHHAWVRGVGRASDEFVAELIEGIGTPGRPA</sequence>
<accession>A0A5N7MG69</accession>